<evidence type="ECO:0000313" key="3">
    <source>
        <dbReference type="EMBL" id="MRH81087.1"/>
    </source>
</evidence>
<reference evidence="3 8" key="3">
    <citation type="submission" date="2019-11" db="EMBL/GenBank/DDBJ databases">
        <title>Draft genome sequence of 12 host-associated Lactobacillus reuteri rodent strains.</title>
        <authorList>
            <person name="Zhang S."/>
            <person name="Ozcam M."/>
            <person name="Van Pijkeren J.P."/>
        </authorList>
    </citation>
    <scope>NUCLEOTIDE SEQUENCE [LARGE SCALE GENOMIC DNA]</scope>
    <source>
        <strain evidence="3 8">CR</strain>
    </source>
</reference>
<reference evidence="4 6" key="1">
    <citation type="submission" date="2016-08" db="EMBL/GenBank/DDBJ databases">
        <title>Probiotic bacterium isolated from chicken gut.</title>
        <authorList>
            <person name="Levy J.L."/>
            <person name="Hassan H.M."/>
            <person name="Mendoza M.A."/>
        </authorList>
    </citation>
    <scope>NUCLEOTIDE SEQUENCE [LARGE SCALE GENOMIC DNA]</scope>
    <source>
        <strain evidence="4 6">P43</strain>
    </source>
</reference>
<dbReference type="Pfam" id="PF02452">
    <property type="entry name" value="PemK_toxin"/>
    <property type="match status" value="1"/>
</dbReference>
<dbReference type="EMBL" id="MCNS01000008">
    <property type="protein sequence ID" value="OCX48221.1"/>
    <property type="molecule type" value="Genomic_DNA"/>
</dbReference>
<dbReference type="Proteomes" id="UP000194219">
    <property type="component" value="Unassembled WGS sequence"/>
</dbReference>
<dbReference type="GO" id="GO:0006402">
    <property type="term" value="P:mRNA catabolic process"/>
    <property type="evidence" value="ECO:0007669"/>
    <property type="project" value="TreeGrafter"/>
</dbReference>
<dbReference type="PANTHER" id="PTHR33988:SF3">
    <property type="entry name" value="ENDORIBONUCLEASE TOXIN CHPB-RELATED"/>
    <property type="match status" value="1"/>
</dbReference>
<keyword evidence="4" id="KW-0540">Nuclease</keyword>
<reference evidence="5 7" key="2">
    <citation type="submission" date="2016-09" db="EMBL/GenBank/DDBJ databases">
        <title>Lactobacillus reuteri KLR3006, genome sequencing and assembly.</title>
        <authorList>
            <person name="Lee J.-Y."/>
            <person name="Kim E.B."/>
            <person name="Choi Y.-J."/>
        </authorList>
    </citation>
    <scope>NUCLEOTIDE SEQUENCE [LARGE SCALE GENOMIC DNA]</scope>
    <source>
        <strain evidence="5 7">KLR3006</strain>
    </source>
</reference>
<comment type="similarity">
    <text evidence="1">Belongs to the PemK/MazF family.</text>
</comment>
<organism evidence="4 6">
    <name type="scientific">Limosilactobacillus reuteri</name>
    <name type="common">Lactobacillus reuteri</name>
    <dbReference type="NCBI Taxonomy" id="1598"/>
    <lineage>
        <taxon>Bacteria</taxon>
        <taxon>Bacillati</taxon>
        <taxon>Bacillota</taxon>
        <taxon>Bacilli</taxon>
        <taxon>Lactobacillales</taxon>
        <taxon>Lactobacillaceae</taxon>
        <taxon>Limosilactobacillus</taxon>
    </lineage>
</organism>
<dbReference type="Gene3D" id="2.30.30.110">
    <property type="match status" value="1"/>
</dbReference>
<keyword evidence="4" id="KW-0378">Hydrolase</keyword>
<dbReference type="AlphaFoldDB" id="A0A1C2G9N9"/>
<dbReference type="PANTHER" id="PTHR33988">
    <property type="entry name" value="ENDORIBONUCLEASE MAZF-RELATED"/>
    <property type="match status" value="1"/>
</dbReference>
<evidence type="ECO:0000313" key="8">
    <source>
        <dbReference type="Proteomes" id="UP000470878"/>
    </source>
</evidence>
<evidence type="ECO:0000313" key="5">
    <source>
        <dbReference type="EMBL" id="OTA93281.1"/>
    </source>
</evidence>
<dbReference type="InterPro" id="IPR003477">
    <property type="entry name" value="PemK-like"/>
</dbReference>
<protein>
    <submittedName>
        <fullName evidence="3">Type II toxin-antitoxin system PemK/MazF family toxin</fullName>
    </submittedName>
    <submittedName>
        <fullName evidence="4">mRNA-degrading endonuclease</fullName>
    </submittedName>
</protein>
<dbReference type="Proteomes" id="UP000095141">
    <property type="component" value="Unassembled WGS sequence"/>
</dbReference>
<dbReference type="GO" id="GO:0004521">
    <property type="term" value="F:RNA endonuclease activity"/>
    <property type="evidence" value="ECO:0007669"/>
    <property type="project" value="TreeGrafter"/>
</dbReference>
<dbReference type="SUPFAM" id="SSF50118">
    <property type="entry name" value="Cell growth inhibitor/plasmid maintenance toxic component"/>
    <property type="match status" value="1"/>
</dbReference>
<gene>
    <name evidence="4" type="ORF">BFD03_05575</name>
    <name evidence="5" type="ORF">BHL83_10135</name>
    <name evidence="3" type="ORF">GIX77_09995</name>
</gene>
<sequence>MNSYKGLQQGQILMVDFNPTSGHEQKGYRPALVVSNSDFNQLCGGMVKLMPITSNTKPFPLHLALPYLNNIHGVVELDQERTLDLSDRGFKVVDEVPTDFMEKLKKVNFATY</sequence>
<proteinExistence type="inferred from homology"/>
<keyword evidence="4" id="KW-0255">Endonuclease</keyword>
<comment type="caution">
    <text evidence="4">The sequence shown here is derived from an EMBL/GenBank/DDBJ whole genome shotgun (WGS) entry which is preliminary data.</text>
</comment>
<dbReference type="EMBL" id="MIMV01000007">
    <property type="protein sequence ID" value="OTA93281.1"/>
    <property type="molecule type" value="Genomic_DNA"/>
</dbReference>
<evidence type="ECO:0000313" key="7">
    <source>
        <dbReference type="Proteomes" id="UP000194219"/>
    </source>
</evidence>
<accession>A0A1C2G9N9</accession>
<evidence type="ECO:0000313" key="4">
    <source>
        <dbReference type="EMBL" id="OCX48221.1"/>
    </source>
</evidence>
<keyword evidence="2" id="KW-1277">Toxin-antitoxin system</keyword>
<dbReference type="EMBL" id="WJMX01000030">
    <property type="protein sequence ID" value="MRH81087.1"/>
    <property type="molecule type" value="Genomic_DNA"/>
</dbReference>
<evidence type="ECO:0000313" key="6">
    <source>
        <dbReference type="Proteomes" id="UP000095141"/>
    </source>
</evidence>
<evidence type="ECO:0000256" key="1">
    <source>
        <dbReference type="ARBA" id="ARBA00007521"/>
    </source>
</evidence>
<dbReference type="RefSeq" id="WP_066035700.1">
    <property type="nucleotide sequence ID" value="NZ_CP029613.1"/>
</dbReference>
<dbReference type="InterPro" id="IPR011067">
    <property type="entry name" value="Plasmid_toxin/cell-grow_inhib"/>
</dbReference>
<dbReference type="GO" id="GO:0003677">
    <property type="term" value="F:DNA binding"/>
    <property type="evidence" value="ECO:0007669"/>
    <property type="project" value="InterPro"/>
</dbReference>
<evidence type="ECO:0000256" key="2">
    <source>
        <dbReference type="ARBA" id="ARBA00022649"/>
    </source>
</evidence>
<dbReference type="GO" id="GO:0016075">
    <property type="term" value="P:rRNA catabolic process"/>
    <property type="evidence" value="ECO:0007669"/>
    <property type="project" value="TreeGrafter"/>
</dbReference>
<name>A0A1C2G9N9_LIMRT</name>
<dbReference type="Proteomes" id="UP000470878">
    <property type="component" value="Unassembled WGS sequence"/>
</dbReference>